<feature type="transmembrane region" description="Helical" evidence="1">
    <location>
        <begin position="88"/>
        <end position="105"/>
    </location>
</feature>
<feature type="transmembrane region" description="Helical" evidence="1">
    <location>
        <begin position="278"/>
        <end position="299"/>
    </location>
</feature>
<feature type="transmembrane region" description="Helical" evidence="1">
    <location>
        <begin position="305"/>
        <end position="326"/>
    </location>
</feature>
<evidence type="ECO:0000313" key="3">
    <source>
        <dbReference type="EMBL" id="MDO1449803.1"/>
    </source>
</evidence>
<sequence>MKKKIAGLDSLRFLLALWVLFSHFGGPPISDYVGSNNIISKTAVAFYNNAFVGVAAVIAFFIISGLVIHLPYRSGRKMNLLEFYSKRYIRIGIPMLLISVLAYYFNSFGELPFWSLYAELIYYTIYPIILWGMNKINIRIIIMVAFIISYILAISMSHDLLHFLNIAVDIQKKYEGNYWQLGVGLTWLLGLPCWLLGVLLAENLDNIAKAEISYKNVLFSRLIIIIISIFCSVARFHLHLSYILSLNIFSIVAYFWISKEIIYYNKHQPSKLFEWAGQWSYSIYICHSLIPIVFALMSIHQKNGFLFWFYEVSAALIFSYVFYLAIESPSHYLARKVNLTPKKVKI</sequence>
<dbReference type="RefSeq" id="WP_302040606.1">
    <property type="nucleotide sequence ID" value="NZ_JAUKPO010000022.1"/>
</dbReference>
<feature type="domain" description="Acyltransferase 3" evidence="2">
    <location>
        <begin position="6"/>
        <end position="323"/>
    </location>
</feature>
<evidence type="ECO:0000256" key="1">
    <source>
        <dbReference type="SAM" id="Phobius"/>
    </source>
</evidence>
<feature type="transmembrane region" description="Helical" evidence="1">
    <location>
        <begin position="236"/>
        <end position="257"/>
    </location>
</feature>
<gene>
    <name evidence="3" type="ORF">Q0590_26225</name>
</gene>
<feature type="transmembrane region" description="Helical" evidence="1">
    <location>
        <begin position="212"/>
        <end position="230"/>
    </location>
</feature>
<dbReference type="GO" id="GO:0016746">
    <property type="term" value="F:acyltransferase activity"/>
    <property type="evidence" value="ECO:0007669"/>
    <property type="project" value="UniProtKB-KW"/>
</dbReference>
<proteinExistence type="predicted"/>
<dbReference type="InterPro" id="IPR050879">
    <property type="entry name" value="Acyltransferase_3"/>
</dbReference>
<keyword evidence="1" id="KW-0472">Membrane</keyword>
<dbReference type="PANTHER" id="PTHR23028">
    <property type="entry name" value="ACETYLTRANSFERASE"/>
    <property type="match status" value="1"/>
</dbReference>
<keyword evidence="4" id="KW-1185">Reference proteome</keyword>
<dbReference type="Pfam" id="PF01757">
    <property type="entry name" value="Acyl_transf_3"/>
    <property type="match status" value="1"/>
</dbReference>
<evidence type="ECO:0000313" key="4">
    <source>
        <dbReference type="Proteomes" id="UP001168528"/>
    </source>
</evidence>
<keyword evidence="3" id="KW-0012">Acyltransferase</keyword>
<keyword evidence="1" id="KW-1133">Transmembrane helix</keyword>
<dbReference type="EMBL" id="JAUKPO010000022">
    <property type="protein sequence ID" value="MDO1449803.1"/>
    <property type="molecule type" value="Genomic_DNA"/>
</dbReference>
<feature type="transmembrane region" description="Helical" evidence="1">
    <location>
        <begin position="49"/>
        <end position="68"/>
    </location>
</feature>
<comment type="caution">
    <text evidence="3">The sequence shown here is derived from an EMBL/GenBank/DDBJ whole genome shotgun (WGS) entry which is preliminary data.</text>
</comment>
<feature type="transmembrane region" description="Helical" evidence="1">
    <location>
        <begin position="111"/>
        <end position="133"/>
    </location>
</feature>
<name>A0ABT8RF60_9BACT</name>
<evidence type="ECO:0000259" key="2">
    <source>
        <dbReference type="Pfam" id="PF01757"/>
    </source>
</evidence>
<dbReference type="Proteomes" id="UP001168528">
    <property type="component" value="Unassembled WGS sequence"/>
</dbReference>
<keyword evidence="3" id="KW-0808">Transferase</keyword>
<dbReference type="InterPro" id="IPR002656">
    <property type="entry name" value="Acyl_transf_3_dom"/>
</dbReference>
<reference evidence="3" key="1">
    <citation type="submission" date="2023-07" db="EMBL/GenBank/DDBJ databases">
        <title>The genome sequence of Rhodocytophaga aerolata KACC 12507.</title>
        <authorList>
            <person name="Zhang X."/>
        </authorList>
    </citation>
    <scope>NUCLEOTIDE SEQUENCE</scope>
    <source>
        <strain evidence="3">KACC 12507</strain>
    </source>
</reference>
<feature type="transmembrane region" description="Helical" evidence="1">
    <location>
        <begin position="178"/>
        <end position="200"/>
    </location>
</feature>
<organism evidence="3 4">
    <name type="scientific">Rhodocytophaga aerolata</name>
    <dbReference type="NCBI Taxonomy" id="455078"/>
    <lineage>
        <taxon>Bacteria</taxon>
        <taxon>Pseudomonadati</taxon>
        <taxon>Bacteroidota</taxon>
        <taxon>Cytophagia</taxon>
        <taxon>Cytophagales</taxon>
        <taxon>Rhodocytophagaceae</taxon>
        <taxon>Rhodocytophaga</taxon>
    </lineage>
</organism>
<feature type="transmembrane region" description="Helical" evidence="1">
    <location>
        <begin position="140"/>
        <end position="158"/>
    </location>
</feature>
<accession>A0ABT8RF60</accession>
<keyword evidence="1" id="KW-0812">Transmembrane</keyword>
<protein>
    <submittedName>
        <fullName evidence="3">Acyltransferase family protein</fullName>
    </submittedName>
</protein>